<feature type="transmembrane region" description="Helical" evidence="1">
    <location>
        <begin position="88"/>
        <end position="110"/>
    </location>
</feature>
<feature type="transmembrane region" description="Helical" evidence="1">
    <location>
        <begin position="21"/>
        <end position="42"/>
    </location>
</feature>
<dbReference type="EMBL" id="AP024233">
    <property type="protein sequence ID" value="BCO08096.1"/>
    <property type="molecule type" value="Genomic_DNA"/>
</dbReference>
<evidence type="ECO:0000256" key="1">
    <source>
        <dbReference type="SAM" id="Phobius"/>
    </source>
</evidence>
<gene>
    <name evidence="2" type="ORF">GF1_04720</name>
</gene>
<keyword evidence="1" id="KW-1133">Transmembrane helix</keyword>
<keyword evidence="1" id="KW-0812">Transmembrane</keyword>
<keyword evidence="3" id="KW-1185">Reference proteome</keyword>
<dbReference type="KEGG" id="ddu:GF1_04720"/>
<evidence type="ECO:0000313" key="3">
    <source>
        <dbReference type="Proteomes" id="UP001063350"/>
    </source>
</evidence>
<accession>A0A915XKC8</accession>
<feature type="transmembrane region" description="Helical" evidence="1">
    <location>
        <begin position="122"/>
        <end position="145"/>
    </location>
</feature>
<proteinExistence type="predicted"/>
<organism evidence="2 3">
    <name type="scientific">Desulfolithobacter dissulfuricans</name>
    <dbReference type="NCBI Taxonomy" id="2795293"/>
    <lineage>
        <taxon>Bacteria</taxon>
        <taxon>Pseudomonadati</taxon>
        <taxon>Thermodesulfobacteriota</taxon>
        <taxon>Desulfobulbia</taxon>
        <taxon>Desulfobulbales</taxon>
        <taxon>Desulfobulbaceae</taxon>
        <taxon>Desulfolithobacter</taxon>
    </lineage>
</organism>
<dbReference type="Proteomes" id="UP001063350">
    <property type="component" value="Chromosome"/>
</dbReference>
<dbReference type="AlphaFoldDB" id="A0A915XKC8"/>
<reference evidence="2" key="1">
    <citation type="submission" date="2020-12" db="EMBL/GenBank/DDBJ databases">
        <title>Desulfobium dissulfuricans gen. nov., sp. nov., a novel mesophilic, sulfate-reducing bacterium isolated from a deep-sea hydrothermal vent.</title>
        <authorList>
            <person name="Hashimoto Y."/>
            <person name="Tame A."/>
            <person name="Sawayama S."/>
            <person name="Miyazaki J."/>
            <person name="Takai K."/>
            <person name="Nakagawa S."/>
        </authorList>
    </citation>
    <scope>NUCLEOTIDE SEQUENCE</scope>
    <source>
        <strain evidence="2">GF1</strain>
    </source>
</reference>
<sequence>MDRDNQKPTLVRSLKKSALTFGSMAPMFLGIMGLVGLIQVLVSPRDLAALFRGNPLLDTLTGTVAGAVASGNPVVSYLLGGELQQQGVALYAVTAFILSWVTLGFVHLPVEAAMLGRRFTVYRNVLAFVFTMLIAVATTLTMRFVS</sequence>
<protein>
    <recommendedName>
        <fullName evidence="4">Permease</fullName>
    </recommendedName>
</protein>
<keyword evidence="1" id="KW-0472">Membrane</keyword>
<name>A0A915XKC8_9BACT</name>
<evidence type="ECO:0000313" key="2">
    <source>
        <dbReference type="EMBL" id="BCO08096.1"/>
    </source>
</evidence>
<evidence type="ECO:0008006" key="4">
    <source>
        <dbReference type="Google" id="ProtNLM"/>
    </source>
</evidence>